<evidence type="ECO:0000313" key="7">
    <source>
        <dbReference type="EMBL" id="RRG18690.1"/>
    </source>
</evidence>
<feature type="chain" id="PRO_5018014466" evidence="4">
    <location>
        <begin position="29"/>
        <end position="214"/>
    </location>
</feature>
<dbReference type="Pfam" id="PF01476">
    <property type="entry name" value="LysM"/>
    <property type="match status" value="1"/>
</dbReference>
<dbReference type="GO" id="GO:0008932">
    <property type="term" value="F:lytic endotransglycosylase activity"/>
    <property type="evidence" value="ECO:0007669"/>
    <property type="project" value="TreeGrafter"/>
</dbReference>
<keyword evidence="1 4" id="KW-0732">Signal</keyword>
<comment type="caution">
    <text evidence="7">The sequence shown here is derived from an EMBL/GenBank/DDBJ whole genome shotgun (WGS) entry which is preliminary data.</text>
</comment>
<dbReference type="PANTHER" id="PTHR33734:SF22">
    <property type="entry name" value="MEMBRANE-BOUND LYTIC MUREIN TRANSGLYCOSYLASE D"/>
    <property type="match status" value="1"/>
</dbReference>
<name>A0A3P2RIW9_WEIVI</name>
<dbReference type="PRINTS" id="PR01852">
    <property type="entry name" value="SIBAPROTEIN"/>
</dbReference>
<dbReference type="AlphaFoldDB" id="A0A3P2RIW9"/>
<dbReference type="InterPro" id="IPR018392">
    <property type="entry name" value="LysM"/>
</dbReference>
<dbReference type="GO" id="GO:0071555">
    <property type="term" value="P:cell wall organization"/>
    <property type="evidence" value="ECO:0007669"/>
    <property type="project" value="UniProtKB-KW"/>
</dbReference>
<dbReference type="Gene3D" id="3.90.1720.10">
    <property type="entry name" value="endopeptidase domain like (from Nostoc punctiforme)"/>
    <property type="match status" value="1"/>
</dbReference>
<gene>
    <name evidence="7" type="ORF">D3P96_01515</name>
</gene>
<dbReference type="GO" id="GO:0016787">
    <property type="term" value="F:hydrolase activity"/>
    <property type="evidence" value="ECO:0007669"/>
    <property type="project" value="UniProtKB-KW"/>
</dbReference>
<dbReference type="Gene3D" id="3.10.350.10">
    <property type="entry name" value="LysM domain"/>
    <property type="match status" value="1"/>
</dbReference>
<accession>A0A3P2RIW9</accession>
<dbReference type="InterPro" id="IPR007921">
    <property type="entry name" value="CHAP_dom"/>
</dbReference>
<evidence type="ECO:0000259" key="5">
    <source>
        <dbReference type="PROSITE" id="PS50911"/>
    </source>
</evidence>
<evidence type="ECO:0000256" key="1">
    <source>
        <dbReference type="ARBA" id="ARBA00022729"/>
    </source>
</evidence>
<dbReference type="SUPFAM" id="SSF54001">
    <property type="entry name" value="Cysteine proteinases"/>
    <property type="match status" value="1"/>
</dbReference>
<organism evidence="7 8">
    <name type="scientific">Weissella viridescens</name>
    <name type="common">Lactobacillus viridescens</name>
    <dbReference type="NCBI Taxonomy" id="1629"/>
    <lineage>
        <taxon>Bacteria</taxon>
        <taxon>Bacillati</taxon>
        <taxon>Bacillota</taxon>
        <taxon>Bacilli</taxon>
        <taxon>Lactobacillales</taxon>
        <taxon>Lactobacillaceae</taxon>
        <taxon>Weissella</taxon>
    </lineage>
</organism>
<evidence type="ECO:0000256" key="2">
    <source>
        <dbReference type="ARBA" id="ARBA00022801"/>
    </source>
</evidence>
<dbReference type="Pfam" id="PF05257">
    <property type="entry name" value="CHAP"/>
    <property type="match status" value="1"/>
</dbReference>
<reference evidence="7 8" key="1">
    <citation type="submission" date="2018-10" db="EMBL/GenBank/DDBJ databases">
        <title>Draft genome sequence of Weissella viridescens UCO-SMC3.</title>
        <authorList>
            <person name="Garcia-Cancino A."/>
            <person name="Espinoza-Monje M."/>
            <person name="Albarracin L."/>
            <person name="Garcia-Castillo V."/>
            <person name="Campos-Martin J."/>
            <person name="Nakano Y."/>
            <person name="Guitierrez-Zamorano C."/>
            <person name="Ikeda-Ohtsubo W."/>
            <person name="Morita H."/>
            <person name="Kitazawa H."/>
            <person name="Villena J."/>
        </authorList>
    </citation>
    <scope>NUCLEOTIDE SEQUENCE [LARGE SCALE GENOMIC DNA]</scope>
    <source>
        <strain evidence="7 8">UCO-SMC3</strain>
    </source>
</reference>
<evidence type="ECO:0000259" key="6">
    <source>
        <dbReference type="PROSITE" id="PS51782"/>
    </source>
</evidence>
<dbReference type="OrthoDB" id="2409959at2"/>
<dbReference type="InterPro" id="IPR009148">
    <property type="entry name" value="PcsB-like"/>
</dbReference>
<dbReference type="Proteomes" id="UP000275836">
    <property type="component" value="Unassembled WGS sequence"/>
</dbReference>
<evidence type="ECO:0000313" key="8">
    <source>
        <dbReference type="Proteomes" id="UP000275836"/>
    </source>
</evidence>
<evidence type="ECO:0000256" key="3">
    <source>
        <dbReference type="ARBA" id="ARBA00023316"/>
    </source>
</evidence>
<feature type="signal peptide" evidence="4">
    <location>
        <begin position="1"/>
        <end position="28"/>
    </location>
</feature>
<dbReference type="InterPro" id="IPR038765">
    <property type="entry name" value="Papain-like_cys_pep_sf"/>
</dbReference>
<dbReference type="PROSITE" id="PS51782">
    <property type="entry name" value="LYSM"/>
    <property type="match status" value="1"/>
</dbReference>
<dbReference type="RefSeq" id="WP_124942631.1">
    <property type="nucleotide sequence ID" value="NZ_RHGY01000001.1"/>
</dbReference>
<proteinExistence type="predicted"/>
<evidence type="ECO:0000256" key="4">
    <source>
        <dbReference type="SAM" id="SignalP"/>
    </source>
</evidence>
<dbReference type="PANTHER" id="PTHR33734">
    <property type="entry name" value="LYSM DOMAIN-CONTAINING GPI-ANCHORED PROTEIN 2"/>
    <property type="match status" value="1"/>
</dbReference>
<dbReference type="CDD" id="cd00118">
    <property type="entry name" value="LysM"/>
    <property type="match status" value="1"/>
</dbReference>
<dbReference type="PROSITE" id="PS50911">
    <property type="entry name" value="CHAP"/>
    <property type="match status" value="1"/>
</dbReference>
<sequence length="214" mass="21438">MNTTVKNTLLATVGAAAAFGGATAVASADSVTVKSGDTLYSIAKANGVSVDELASINNVTNPNLIFVGQSLELSKNASAPKQTTVKPAATQQQVAAKPVASASHAVMDASNTYPAGQCTWFVKNAAPWVGNNWGNATNWSASAAAAGFSVSGTPKVGSVAVFGAGVGGADPVYGHVAMVDAVNPDGTITISEGNYAGMAYHTRTISTAGLQFIN</sequence>
<dbReference type="EMBL" id="RHGY01000001">
    <property type="protein sequence ID" value="RRG18690.1"/>
    <property type="molecule type" value="Genomic_DNA"/>
</dbReference>
<protein>
    <submittedName>
        <fullName evidence="7">CHAP domain-containing protein</fullName>
    </submittedName>
</protein>
<dbReference type="InterPro" id="IPR036779">
    <property type="entry name" value="LysM_dom_sf"/>
</dbReference>
<keyword evidence="3" id="KW-0961">Cell wall biogenesis/degradation</keyword>
<dbReference type="SMART" id="SM00257">
    <property type="entry name" value="LysM"/>
    <property type="match status" value="1"/>
</dbReference>
<feature type="domain" description="Peptidase C51" evidence="5">
    <location>
        <begin position="93"/>
        <end position="214"/>
    </location>
</feature>
<keyword evidence="2" id="KW-0378">Hydrolase</keyword>
<feature type="domain" description="LysM" evidence="6">
    <location>
        <begin position="29"/>
        <end position="73"/>
    </location>
</feature>
<dbReference type="SUPFAM" id="SSF54106">
    <property type="entry name" value="LysM domain"/>
    <property type="match status" value="1"/>
</dbReference>